<evidence type="ECO:0000256" key="1">
    <source>
        <dbReference type="SAM" id="MobiDB-lite"/>
    </source>
</evidence>
<dbReference type="RefSeq" id="XP_016756301.1">
    <property type="nucleotide sequence ID" value="XM_016902819.1"/>
</dbReference>
<dbReference type="OrthoDB" id="5300823at2759"/>
<dbReference type="OMA" id="HPTIIMT"/>
<proteinExistence type="predicted"/>
<accession>M3C8G4</accession>
<dbReference type="EMBL" id="KB456272">
    <property type="protein sequence ID" value="EMF08180.1"/>
    <property type="molecule type" value="Genomic_DNA"/>
</dbReference>
<evidence type="ECO:0000259" key="2">
    <source>
        <dbReference type="Pfam" id="PF01243"/>
    </source>
</evidence>
<dbReference type="GO" id="GO:0005737">
    <property type="term" value="C:cytoplasm"/>
    <property type="evidence" value="ECO:0007669"/>
    <property type="project" value="TreeGrafter"/>
</dbReference>
<dbReference type="Pfam" id="PF01243">
    <property type="entry name" value="PNPOx_N"/>
    <property type="match status" value="1"/>
</dbReference>
<dbReference type="PANTHER" id="PTHR28040:SF1">
    <property type="entry name" value="PYRIDOXAMINE 5'-PHOSPHATE OXIDASE YLR456W HOMOLOG-RELATED"/>
    <property type="match status" value="1"/>
</dbReference>
<keyword evidence="4" id="KW-1185">Reference proteome</keyword>
<dbReference type="GeneID" id="27899956"/>
<dbReference type="InterPro" id="IPR052841">
    <property type="entry name" value="PMP_oxidase-like"/>
</dbReference>
<dbReference type="SUPFAM" id="SSF50475">
    <property type="entry name" value="FMN-binding split barrel"/>
    <property type="match status" value="1"/>
</dbReference>
<feature type="region of interest" description="Disordered" evidence="1">
    <location>
        <begin position="104"/>
        <end position="126"/>
    </location>
</feature>
<evidence type="ECO:0000313" key="4">
    <source>
        <dbReference type="Proteomes" id="UP000016931"/>
    </source>
</evidence>
<sequence length="244" mass="26295">MPTTATTATAASWEPTVSENLPNEVVTCLRNARFLHLATCTDNVPHVSLMNYTYLPSRAFPPATSSHLPSGPTIIMTSNPSSKKTLNLLSNPNVSLLVHDWVSSRPPTNLSGSDRERSPSGGPRSSLAAMLMQMNSTAVSSNSITINGEAMLLEPGSEEEKWCKEQHISNNTFEQDGLSPLSLQQSRGDDTGDSGKGAYIEGEHVRVVVVRIKDGRISDWKGNVSDWTLSSEAVDTDRAVVNGT</sequence>
<protein>
    <recommendedName>
        <fullName evidence="2">Pyridoxamine 5'-phosphate oxidase N-terminal domain-containing protein</fullName>
    </recommendedName>
</protein>
<dbReference type="InterPro" id="IPR012349">
    <property type="entry name" value="Split_barrel_FMN-bd"/>
</dbReference>
<organism evidence="3 4">
    <name type="scientific">Sphaerulina musiva (strain SO2202)</name>
    <name type="common">Poplar stem canker fungus</name>
    <name type="synonym">Septoria musiva</name>
    <dbReference type="NCBI Taxonomy" id="692275"/>
    <lineage>
        <taxon>Eukaryota</taxon>
        <taxon>Fungi</taxon>
        <taxon>Dikarya</taxon>
        <taxon>Ascomycota</taxon>
        <taxon>Pezizomycotina</taxon>
        <taxon>Dothideomycetes</taxon>
        <taxon>Dothideomycetidae</taxon>
        <taxon>Mycosphaerellales</taxon>
        <taxon>Mycosphaerellaceae</taxon>
        <taxon>Sphaerulina</taxon>
    </lineage>
</organism>
<dbReference type="HOGENOM" id="CLU_078856_0_0_1"/>
<feature type="domain" description="Pyridoxamine 5'-phosphate oxidase N-terminal" evidence="2">
    <location>
        <begin position="22"/>
        <end position="162"/>
    </location>
</feature>
<dbReference type="PANTHER" id="PTHR28040">
    <property type="entry name" value="PYRIDOXAMINE 5'-PHOSPHATE OXIDASE YLR456W HOMOLOG-RELATED"/>
    <property type="match status" value="1"/>
</dbReference>
<evidence type="ECO:0000313" key="3">
    <source>
        <dbReference type="EMBL" id="EMF08180.1"/>
    </source>
</evidence>
<dbReference type="eggNOG" id="ENOG502S00X">
    <property type="taxonomic scope" value="Eukaryota"/>
</dbReference>
<dbReference type="STRING" id="692275.M3C8G4"/>
<feature type="region of interest" description="Disordered" evidence="1">
    <location>
        <begin position="173"/>
        <end position="198"/>
    </location>
</feature>
<reference evidence="3 4" key="1">
    <citation type="journal article" date="2012" name="PLoS Pathog.">
        <title>Diverse lifestyles and strategies of plant pathogenesis encoded in the genomes of eighteen Dothideomycetes fungi.</title>
        <authorList>
            <person name="Ohm R.A."/>
            <person name="Feau N."/>
            <person name="Henrissat B."/>
            <person name="Schoch C.L."/>
            <person name="Horwitz B.A."/>
            <person name="Barry K.W."/>
            <person name="Condon B.J."/>
            <person name="Copeland A.C."/>
            <person name="Dhillon B."/>
            <person name="Glaser F."/>
            <person name="Hesse C.N."/>
            <person name="Kosti I."/>
            <person name="LaButti K."/>
            <person name="Lindquist E.A."/>
            <person name="Lucas S."/>
            <person name="Salamov A.A."/>
            <person name="Bradshaw R.E."/>
            <person name="Ciuffetti L."/>
            <person name="Hamelin R.C."/>
            <person name="Kema G.H.J."/>
            <person name="Lawrence C."/>
            <person name="Scott J.A."/>
            <person name="Spatafora J.W."/>
            <person name="Turgeon B.G."/>
            <person name="de Wit P.J.G.M."/>
            <person name="Zhong S."/>
            <person name="Goodwin S.B."/>
            <person name="Grigoriev I.V."/>
        </authorList>
    </citation>
    <scope>NUCLEOTIDE SEQUENCE [LARGE SCALE GENOMIC DNA]</scope>
    <source>
        <strain evidence="3 4">SO2202</strain>
    </source>
</reference>
<dbReference type="GO" id="GO:0005634">
    <property type="term" value="C:nucleus"/>
    <property type="evidence" value="ECO:0007669"/>
    <property type="project" value="TreeGrafter"/>
</dbReference>
<gene>
    <name evidence="3" type="ORF">SEPMUDRAFT_136966</name>
</gene>
<name>M3C8G4_SPHMS</name>
<dbReference type="Gene3D" id="2.30.110.10">
    <property type="entry name" value="Electron Transport, Fmn-binding Protein, Chain A"/>
    <property type="match status" value="1"/>
</dbReference>
<dbReference type="InterPro" id="IPR011576">
    <property type="entry name" value="Pyridox_Oxase_N"/>
</dbReference>
<dbReference type="AlphaFoldDB" id="M3C8G4"/>
<dbReference type="Proteomes" id="UP000016931">
    <property type="component" value="Unassembled WGS sequence"/>
</dbReference>